<evidence type="ECO:0000313" key="1">
    <source>
        <dbReference type="EMBL" id="KAL3049099.1"/>
    </source>
</evidence>
<protein>
    <submittedName>
        <fullName evidence="1">Uncharacterized protein</fullName>
    </submittedName>
</protein>
<comment type="caution">
    <text evidence="1">The sequence shown here is derived from an EMBL/GenBank/DDBJ whole genome shotgun (WGS) entry which is preliminary data.</text>
</comment>
<evidence type="ECO:0000313" key="2">
    <source>
        <dbReference type="Proteomes" id="UP001619887"/>
    </source>
</evidence>
<gene>
    <name evidence="1" type="ORF">OYC64_008557</name>
</gene>
<sequence>MATPQLRDASPALLLSTAQCAQAISSAARPGNRFLHFK</sequence>
<organism evidence="1 2">
    <name type="scientific">Pagothenia borchgrevinki</name>
    <name type="common">Bald rockcod</name>
    <name type="synonym">Trematomus borchgrevinki</name>
    <dbReference type="NCBI Taxonomy" id="8213"/>
    <lineage>
        <taxon>Eukaryota</taxon>
        <taxon>Metazoa</taxon>
        <taxon>Chordata</taxon>
        <taxon>Craniata</taxon>
        <taxon>Vertebrata</taxon>
        <taxon>Euteleostomi</taxon>
        <taxon>Actinopterygii</taxon>
        <taxon>Neopterygii</taxon>
        <taxon>Teleostei</taxon>
        <taxon>Neoteleostei</taxon>
        <taxon>Acanthomorphata</taxon>
        <taxon>Eupercaria</taxon>
        <taxon>Perciformes</taxon>
        <taxon>Notothenioidei</taxon>
        <taxon>Nototheniidae</taxon>
        <taxon>Pagothenia</taxon>
    </lineage>
</organism>
<dbReference type="EMBL" id="JBIYXZ010002082">
    <property type="protein sequence ID" value="KAL3049099.1"/>
    <property type="molecule type" value="Genomic_DNA"/>
</dbReference>
<reference evidence="1 2" key="2">
    <citation type="journal article" date="2024" name="G3 (Bethesda)">
        <title>The genome of the cryopelagic Antarctic bald notothen, Trematomus borchgrevinki.</title>
        <authorList>
            <person name="Rayamajhi N."/>
            <person name="Rivera-Colon A.G."/>
            <person name="Minhas B.F."/>
            <person name="Cheng C.C."/>
            <person name="Catchen J.M."/>
        </authorList>
    </citation>
    <scope>NUCLEOTIDE SEQUENCE [LARGE SCALE GENOMIC DNA]</scope>
    <source>
        <strain evidence="1">AGRC-2024</strain>
    </source>
</reference>
<reference evidence="1 2" key="1">
    <citation type="journal article" date="2022" name="G3 (Bethesda)">
        <title>Evaluating Illumina-, Nanopore-, and PacBio-based genome assembly strategies with the bald notothen, Trematomus borchgrevinki.</title>
        <authorList>
            <person name="Rayamajhi N."/>
            <person name="Cheng C.C."/>
            <person name="Catchen J.M."/>
        </authorList>
    </citation>
    <scope>NUCLEOTIDE SEQUENCE [LARGE SCALE GENOMIC DNA]</scope>
    <source>
        <strain evidence="1">AGRC-2024</strain>
    </source>
</reference>
<proteinExistence type="predicted"/>
<dbReference type="AlphaFoldDB" id="A0ABD2G4Y3"/>
<name>A0ABD2G4Y3_PAGBO</name>
<keyword evidence="2" id="KW-1185">Reference proteome</keyword>
<dbReference type="Proteomes" id="UP001619887">
    <property type="component" value="Unassembled WGS sequence"/>
</dbReference>
<accession>A0ABD2G4Y3</accession>